<evidence type="ECO:0000256" key="3">
    <source>
        <dbReference type="ARBA" id="ARBA00022833"/>
    </source>
</evidence>
<accession>A0ABR0AIR9</accession>
<keyword evidence="7" id="KW-1185">Reference proteome</keyword>
<dbReference type="SMART" id="SM00980">
    <property type="entry name" value="THAP"/>
    <property type="match status" value="1"/>
</dbReference>
<dbReference type="Pfam" id="PF05485">
    <property type="entry name" value="THAP"/>
    <property type="match status" value="1"/>
</dbReference>
<evidence type="ECO:0000256" key="1">
    <source>
        <dbReference type="ARBA" id="ARBA00022723"/>
    </source>
</evidence>
<proteinExistence type="predicted"/>
<dbReference type="Proteomes" id="UP001234178">
    <property type="component" value="Unassembled WGS sequence"/>
</dbReference>
<reference evidence="6 7" key="1">
    <citation type="journal article" date="2023" name="Nucleic Acids Res.">
        <title>The hologenome of Daphnia magna reveals possible DNA methylation and microbiome-mediated evolution of the host genome.</title>
        <authorList>
            <person name="Chaturvedi A."/>
            <person name="Li X."/>
            <person name="Dhandapani V."/>
            <person name="Marshall H."/>
            <person name="Kissane S."/>
            <person name="Cuenca-Cambronero M."/>
            <person name="Asole G."/>
            <person name="Calvet F."/>
            <person name="Ruiz-Romero M."/>
            <person name="Marangio P."/>
            <person name="Guigo R."/>
            <person name="Rago D."/>
            <person name="Mirbahai L."/>
            <person name="Eastwood N."/>
            <person name="Colbourne J.K."/>
            <person name="Zhou J."/>
            <person name="Mallon E."/>
            <person name="Orsini L."/>
        </authorList>
    </citation>
    <scope>NUCLEOTIDE SEQUENCE [LARGE SCALE GENOMIC DNA]</scope>
    <source>
        <strain evidence="6">LRV0_1</strain>
    </source>
</reference>
<keyword evidence="1" id="KW-0479">Metal-binding</keyword>
<evidence type="ECO:0000259" key="5">
    <source>
        <dbReference type="SMART" id="SM00980"/>
    </source>
</evidence>
<keyword evidence="2" id="KW-0863">Zinc-finger</keyword>
<evidence type="ECO:0000256" key="4">
    <source>
        <dbReference type="ARBA" id="ARBA00023125"/>
    </source>
</evidence>
<keyword evidence="4" id="KW-0238">DNA-binding</keyword>
<organism evidence="6 7">
    <name type="scientific">Daphnia magna</name>
    <dbReference type="NCBI Taxonomy" id="35525"/>
    <lineage>
        <taxon>Eukaryota</taxon>
        <taxon>Metazoa</taxon>
        <taxon>Ecdysozoa</taxon>
        <taxon>Arthropoda</taxon>
        <taxon>Crustacea</taxon>
        <taxon>Branchiopoda</taxon>
        <taxon>Diplostraca</taxon>
        <taxon>Cladocera</taxon>
        <taxon>Anomopoda</taxon>
        <taxon>Daphniidae</taxon>
        <taxon>Daphnia</taxon>
    </lineage>
</organism>
<dbReference type="InterPro" id="IPR006612">
    <property type="entry name" value="THAP_Znf"/>
</dbReference>
<gene>
    <name evidence="6" type="ORF">OUZ56_010529</name>
</gene>
<feature type="domain" description="THAP-type" evidence="5">
    <location>
        <begin position="6"/>
        <end position="101"/>
    </location>
</feature>
<keyword evidence="3" id="KW-0862">Zinc</keyword>
<name>A0ABR0AIR9_9CRUS</name>
<dbReference type="EMBL" id="JAOYFB010000037">
    <property type="protein sequence ID" value="KAK4025023.1"/>
    <property type="molecule type" value="Genomic_DNA"/>
</dbReference>
<protein>
    <recommendedName>
        <fullName evidence="5">THAP-type domain-containing protein</fullName>
    </recommendedName>
</protein>
<dbReference type="SUPFAM" id="SSF57716">
    <property type="entry name" value="Glucocorticoid receptor-like (DNA-binding domain)"/>
    <property type="match status" value="1"/>
</dbReference>
<evidence type="ECO:0000313" key="6">
    <source>
        <dbReference type="EMBL" id="KAK4025023.1"/>
    </source>
</evidence>
<comment type="caution">
    <text evidence="6">The sequence shown here is derived from an EMBL/GenBank/DDBJ whole genome shotgun (WGS) entry which is preliminary data.</text>
</comment>
<evidence type="ECO:0000256" key="2">
    <source>
        <dbReference type="ARBA" id="ARBA00022771"/>
    </source>
</evidence>
<evidence type="ECO:0000313" key="7">
    <source>
        <dbReference type="Proteomes" id="UP001234178"/>
    </source>
</evidence>
<sequence>MSKFYKKCVVKGCPNNGIGDKSVGVRFFGIPVSPDNRYPSDSIIIQQRRELWLARLNINDANIKTKHLVCNLHFASGKPSYYLQKNHPDWAPSVSLNKAITHSTRLQRRVLYTYNREAMFMNTLANYTQPKEEDNSNITIHSPLKLMKI</sequence>